<accession>A0AAQ3SEH2</accession>
<keyword evidence="8" id="KW-1185">Reference proteome</keyword>
<dbReference type="InterPro" id="IPR036397">
    <property type="entry name" value="RNaseH_sf"/>
</dbReference>
<dbReference type="InterPro" id="IPR043502">
    <property type="entry name" value="DNA/RNA_pol_sf"/>
</dbReference>
<evidence type="ECO:0000256" key="2">
    <source>
        <dbReference type="ARBA" id="ARBA00022723"/>
    </source>
</evidence>
<feature type="region of interest" description="Disordered" evidence="5">
    <location>
        <begin position="741"/>
        <end position="771"/>
    </location>
</feature>
<protein>
    <recommendedName>
        <fullName evidence="6">Integrase catalytic domain-containing protein</fullName>
    </recommendedName>
</protein>
<dbReference type="Gene3D" id="3.30.420.10">
    <property type="entry name" value="Ribonuclease H-like superfamily/Ribonuclease H"/>
    <property type="match status" value="1"/>
</dbReference>
<dbReference type="InterPro" id="IPR054722">
    <property type="entry name" value="PolX-like_BBD"/>
</dbReference>
<dbReference type="Pfam" id="PF07727">
    <property type="entry name" value="RVT_2"/>
    <property type="match status" value="1"/>
</dbReference>
<dbReference type="AlphaFoldDB" id="A0AAQ3SEH2"/>
<dbReference type="PANTHER" id="PTHR42648:SF28">
    <property type="entry name" value="TRANSPOSON-ENCODED PROTEIN WITH RIBONUCLEASE H-LIKE AND RETROVIRUS ZINC FINGER-LIKE DOMAINS"/>
    <property type="match status" value="1"/>
</dbReference>
<keyword evidence="4" id="KW-0378">Hydrolase</keyword>
<keyword evidence="2" id="KW-0479">Metal-binding</keyword>
<dbReference type="InterPro" id="IPR057670">
    <property type="entry name" value="SH3_retrovirus"/>
</dbReference>
<dbReference type="CDD" id="cd09272">
    <property type="entry name" value="RNase_HI_RT_Ty1"/>
    <property type="match status" value="1"/>
</dbReference>
<name>A0AAQ3SEH2_PASNO</name>
<dbReference type="Pfam" id="PF14223">
    <property type="entry name" value="Retrotran_gag_2"/>
    <property type="match status" value="1"/>
</dbReference>
<dbReference type="PROSITE" id="PS50994">
    <property type="entry name" value="INTEGRASE"/>
    <property type="match status" value="1"/>
</dbReference>
<dbReference type="InterPro" id="IPR039537">
    <property type="entry name" value="Retrotran_Ty1/copia-like"/>
</dbReference>
<dbReference type="Proteomes" id="UP001341281">
    <property type="component" value="Chromosome 01"/>
</dbReference>
<dbReference type="GO" id="GO:0006508">
    <property type="term" value="P:proteolysis"/>
    <property type="evidence" value="ECO:0007669"/>
    <property type="project" value="UniProtKB-KW"/>
</dbReference>
<dbReference type="SUPFAM" id="SSF56672">
    <property type="entry name" value="DNA/RNA polymerases"/>
    <property type="match status" value="1"/>
</dbReference>
<evidence type="ECO:0000313" key="7">
    <source>
        <dbReference type="EMBL" id="WVZ48886.1"/>
    </source>
</evidence>
<feature type="compositionally biased region" description="Basic residues" evidence="5">
    <location>
        <begin position="198"/>
        <end position="208"/>
    </location>
</feature>
<feature type="region of interest" description="Disordered" evidence="5">
    <location>
        <begin position="164"/>
        <end position="208"/>
    </location>
</feature>
<reference evidence="7 8" key="1">
    <citation type="submission" date="2024-02" db="EMBL/GenBank/DDBJ databases">
        <title>High-quality chromosome-scale genome assembly of Pensacola bahiagrass (Paspalum notatum Flugge var. saurae).</title>
        <authorList>
            <person name="Vega J.M."/>
            <person name="Podio M."/>
            <person name="Orjuela J."/>
            <person name="Siena L.A."/>
            <person name="Pessino S.C."/>
            <person name="Combes M.C."/>
            <person name="Mariac C."/>
            <person name="Albertini E."/>
            <person name="Pupilli F."/>
            <person name="Ortiz J.P.A."/>
            <person name="Leblanc O."/>
        </authorList>
    </citation>
    <scope>NUCLEOTIDE SEQUENCE [LARGE SCALE GENOMIC DNA]</scope>
    <source>
        <strain evidence="7">R1</strain>
        <tissue evidence="7">Leaf</tissue>
    </source>
</reference>
<dbReference type="InterPro" id="IPR025724">
    <property type="entry name" value="GAG-pre-integrase_dom"/>
</dbReference>
<evidence type="ECO:0000259" key="6">
    <source>
        <dbReference type="PROSITE" id="PS50994"/>
    </source>
</evidence>
<dbReference type="PANTHER" id="PTHR42648">
    <property type="entry name" value="TRANSPOSASE, PUTATIVE-RELATED"/>
    <property type="match status" value="1"/>
</dbReference>
<evidence type="ECO:0000256" key="5">
    <source>
        <dbReference type="SAM" id="MobiDB-lite"/>
    </source>
</evidence>
<dbReference type="Pfam" id="PF25597">
    <property type="entry name" value="SH3_retrovirus"/>
    <property type="match status" value="1"/>
</dbReference>
<feature type="compositionally biased region" description="Polar residues" evidence="5">
    <location>
        <begin position="749"/>
        <end position="759"/>
    </location>
</feature>
<dbReference type="Pfam" id="PF22936">
    <property type="entry name" value="Pol_BBD"/>
    <property type="match status" value="1"/>
</dbReference>
<dbReference type="InterPro" id="IPR013103">
    <property type="entry name" value="RVT_2"/>
</dbReference>
<evidence type="ECO:0000256" key="1">
    <source>
        <dbReference type="ARBA" id="ARBA00022670"/>
    </source>
</evidence>
<dbReference type="GO" id="GO:0003676">
    <property type="term" value="F:nucleic acid binding"/>
    <property type="evidence" value="ECO:0007669"/>
    <property type="project" value="InterPro"/>
</dbReference>
<dbReference type="InterPro" id="IPR001584">
    <property type="entry name" value="Integrase_cat-core"/>
</dbReference>
<dbReference type="GO" id="GO:0015074">
    <property type="term" value="P:DNA integration"/>
    <property type="evidence" value="ECO:0007669"/>
    <property type="project" value="InterPro"/>
</dbReference>
<sequence length="1260" mass="141877">MRAILSQADLDDALDKFGNKASTSWSDEEKRRDRKALSQIHLHLSNNILQEVLQEKTAAALWLKLESICMSKDLTSKMHLKMKLFLHKLQEGGSVPNHLTVFKEIVSDLQAMEVKYEDEDLGLILLCSLPSSFANFRDTILYSRDTLTLNDVCEALQAKEKMKQMVSSDGSASNGEALAARGRTEKKSNNTSRGKSSNGHHGRSKSRGRGNKICYYCKKDNHVIADCYKLKNKEKRTGTYREKNKSNDDGKASLLLRFDNYDGDTLVAFAGCANNGDEWILDSGASFHICINRDWFITYDSVKSGGSVRMGDDRPCQIVGIGSVQIKMYDGIVRTLTDVRHIPDMTKNLISLSTLVGKGYKYSGGGGVLNVSKGSLIVMKADLKSANLYRLRGTTITGDAAVISKSLSDSDATNLWHMRLGHMSEHGMEVLSKRGLLDGLSISKLKFCEHCVFGKHKRVMFKTSTHTSKGILDYVHSDLWGPSRKSSHGGSRYMLTIIDDYSRKVWPYFLKYKSDAFSAFKQWKVMVENQTERKVKVLRTDNRMEFCSDEFNDYCKSEGIVRHYTVPGTPQQNGVAERMNRTIISRAHCMLSNAGLNRRFWAEAAFTACYLINRSPCIAIDKKTPIEVWFGSPADYSQLRVFGCTAYAHVDNGKLEPRAVKCIFLGYQTGVKGYKLWNPQTQKVVLSINVIFNETAMLSDNLSSDAPVERQQKTSVQVEHFIDVDNTPENDTVAVQDAQIPDNSPIVDDSSSVEHSSPVVQPPQHSVAASRGIRARKPVRRLIEEYNIAYALSVAEEIEGNTEPSNYSEAITSADCNNWMTAMQDEMESLEKNGTWDLVKLPIDKKPVRCKWIFKRKEGISPSEPARYKARLVAKGYSQILGIDFNDVFSPVVKHSSIRMLLSIVAIHDYELEQLDVKTAFLHGELDENIYMDQPEGFVVPGKKNLVCKLKKSLYGLKQSPRQWYKKFDSFMLSNGFKRSDYDSYVYLKTVNGSAIYLLLYVDDMLIAAKEKSEIAKLKAQLNKEFEMKDLDLCPQSDDDIEYMSRVPYSSAVGSLMYAMVCSRPDLSHALSVVSRYMANPGKEHWRAVQWIFRYLRGTSSACLQFGKSRDGLVGYVDSDHAGDLDKRRSLTGYVFIVGGCAVSWKACLQATVALSTTEAEYMAISEACKEAIWLRGLYSELCGINCSRVTIHCESQSAIYLTKNQMFHERTKHIDVRYHFIRGVIAEGGIKVRKISTHDNPADMMTKHVPTSVLKLSWY</sequence>
<evidence type="ECO:0000256" key="4">
    <source>
        <dbReference type="ARBA" id="ARBA00022801"/>
    </source>
</evidence>
<dbReference type="GO" id="GO:0004190">
    <property type="term" value="F:aspartic-type endopeptidase activity"/>
    <property type="evidence" value="ECO:0007669"/>
    <property type="project" value="UniProtKB-KW"/>
</dbReference>
<gene>
    <name evidence="7" type="ORF">U9M48_000281</name>
</gene>
<evidence type="ECO:0000313" key="8">
    <source>
        <dbReference type="Proteomes" id="UP001341281"/>
    </source>
</evidence>
<dbReference type="SUPFAM" id="SSF53098">
    <property type="entry name" value="Ribonuclease H-like"/>
    <property type="match status" value="1"/>
</dbReference>
<organism evidence="7 8">
    <name type="scientific">Paspalum notatum var. saurae</name>
    <dbReference type="NCBI Taxonomy" id="547442"/>
    <lineage>
        <taxon>Eukaryota</taxon>
        <taxon>Viridiplantae</taxon>
        <taxon>Streptophyta</taxon>
        <taxon>Embryophyta</taxon>
        <taxon>Tracheophyta</taxon>
        <taxon>Spermatophyta</taxon>
        <taxon>Magnoliopsida</taxon>
        <taxon>Liliopsida</taxon>
        <taxon>Poales</taxon>
        <taxon>Poaceae</taxon>
        <taxon>PACMAD clade</taxon>
        <taxon>Panicoideae</taxon>
        <taxon>Andropogonodae</taxon>
        <taxon>Paspaleae</taxon>
        <taxon>Paspalinae</taxon>
        <taxon>Paspalum</taxon>
    </lineage>
</organism>
<keyword evidence="1" id="KW-0645">Protease</keyword>
<keyword evidence="3" id="KW-0064">Aspartyl protease</keyword>
<dbReference type="Pfam" id="PF00665">
    <property type="entry name" value="rve"/>
    <property type="match status" value="1"/>
</dbReference>
<feature type="compositionally biased region" description="Polar residues" evidence="5">
    <location>
        <begin position="165"/>
        <end position="174"/>
    </location>
</feature>
<dbReference type="EMBL" id="CP144745">
    <property type="protein sequence ID" value="WVZ48886.1"/>
    <property type="molecule type" value="Genomic_DNA"/>
</dbReference>
<feature type="domain" description="Integrase catalytic" evidence="6">
    <location>
        <begin position="462"/>
        <end position="633"/>
    </location>
</feature>
<dbReference type="GO" id="GO:0046872">
    <property type="term" value="F:metal ion binding"/>
    <property type="evidence" value="ECO:0007669"/>
    <property type="project" value="UniProtKB-KW"/>
</dbReference>
<dbReference type="Pfam" id="PF13976">
    <property type="entry name" value="gag_pre-integrs"/>
    <property type="match status" value="1"/>
</dbReference>
<proteinExistence type="predicted"/>
<evidence type="ECO:0000256" key="3">
    <source>
        <dbReference type="ARBA" id="ARBA00022750"/>
    </source>
</evidence>
<dbReference type="InterPro" id="IPR012337">
    <property type="entry name" value="RNaseH-like_sf"/>
</dbReference>